<proteinExistence type="predicted"/>
<name>A0ABX3DRH4_9PSEU</name>
<reference evidence="1" key="1">
    <citation type="submission" date="2016-11" db="EMBL/GenBank/DDBJ databases">
        <title>Genome sequencing of Amycolatopsis regifaucium.</title>
        <authorList>
            <person name="Mayilraj S."/>
            <person name="Kaur N."/>
        </authorList>
    </citation>
    <scope>NUCLEOTIDE SEQUENCE [LARGE SCALE GENOMIC DNA]</scope>
    <source>
        <strain evidence="1">GY080</strain>
    </source>
</reference>
<evidence type="ECO:0000313" key="1">
    <source>
        <dbReference type="EMBL" id="OKA07356.1"/>
    </source>
</evidence>
<evidence type="ECO:0000313" key="2">
    <source>
        <dbReference type="Proteomes" id="UP000186883"/>
    </source>
</evidence>
<organism evidence="1 2">
    <name type="scientific">Amycolatopsis regifaucium</name>
    <dbReference type="NCBI Taxonomy" id="546365"/>
    <lineage>
        <taxon>Bacteria</taxon>
        <taxon>Bacillati</taxon>
        <taxon>Actinomycetota</taxon>
        <taxon>Actinomycetes</taxon>
        <taxon>Pseudonocardiales</taxon>
        <taxon>Pseudonocardiaceae</taxon>
        <taxon>Amycolatopsis</taxon>
    </lineage>
</organism>
<accession>A0ABX3DRH4</accession>
<dbReference type="EMBL" id="LOBU02000013">
    <property type="protein sequence ID" value="OKA07356.1"/>
    <property type="molecule type" value="Genomic_DNA"/>
</dbReference>
<dbReference type="Proteomes" id="UP000186883">
    <property type="component" value="Unassembled WGS sequence"/>
</dbReference>
<protein>
    <submittedName>
        <fullName evidence="1">Uncharacterized protein</fullName>
    </submittedName>
</protein>
<dbReference type="RefSeq" id="WP_074038181.1">
    <property type="nucleotide sequence ID" value="NZ_FOPQ01000002.1"/>
</dbReference>
<comment type="caution">
    <text evidence="1">The sequence shown here is derived from an EMBL/GenBank/DDBJ whole genome shotgun (WGS) entry which is preliminary data.</text>
</comment>
<keyword evidence="2" id="KW-1185">Reference proteome</keyword>
<gene>
    <name evidence="1" type="ORF">ATP06_0216010</name>
</gene>
<sequence>MRAEGDRVASKQLEEAEAKLRRFQDAIAAGVDPMAMVESINEAQADRAAAQGALAAANEPAGMTDAEVYAMIDSLGAIGAALADSQPGKLARLYRDLRLDLRYDNEKEAVYATTSLRVNNAGVRGGT</sequence>